<dbReference type="Proteomes" id="UP000198854">
    <property type="component" value="Unassembled WGS sequence"/>
</dbReference>
<proteinExistence type="predicted"/>
<evidence type="ECO:0000313" key="2">
    <source>
        <dbReference type="EMBL" id="SDH57358.1"/>
    </source>
</evidence>
<dbReference type="STRING" id="861298.SAMN04488136_1207"/>
<reference evidence="2 3" key="1">
    <citation type="submission" date="2016-10" db="EMBL/GenBank/DDBJ databases">
        <authorList>
            <person name="de Groot N.N."/>
        </authorList>
    </citation>
    <scope>NUCLEOTIDE SEQUENCE [LARGE SCALE GENOMIC DNA]</scope>
    <source>
        <strain evidence="2 3">CGMCC 1.10228</strain>
    </source>
</reference>
<evidence type="ECO:0000313" key="3">
    <source>
        <dbReference type="Proteomes" id="UP000198854"/>
    </source>
</evidence>
<evidence type="ECO:0000256" key="1">
    <source>
        <dbReference type="SAM" id="MobiDB-lite"/>
    </source>
</evidence>
<gene>
    <name evidence="2" type="ORF">SAMN04488136_1207</name>
</gene>
<feature type="region of interest" description="Disordered" evidence="1">
    <location>
        <begin position="1"/>
        <end position="21"/>
    </location>
</feature>
<protein>
    <submittedName>
        <fullName evidence="2">Uncharacterized protein</fullName>
    </submittedName>
</protein>
<sequence length="371" mass="41466">MEVIVGTTNTDGSGSAANLTADNGTEITSDMLTEKRTESDEEDSHYLTYSEGYYTDDFYVQQVTGYNTSNSGYFYPLTIVNTAEWNADGLKEVLISDSGTALDIRVENFVDVAIYLHTDEEGDSDYRQVYEDEDGEYIDYPGLDDYITVLYAKRGVIDTTTLGDEDGEGTEYIDNIMIYPKSNGSSWSNLFEVTTGNGDDEVCFIGIYDDNDYDGDGVDDGYFMTRYGEEVELDDSSKWTEFTVDLGMGNDLFQYSLAEAASSSQVRYVDGGEGYDTIYLYRDTADLDFSNIEYITNTSDEDVITLTISEEQLAENENLGVHDILLEFSDDYDSITATETSNNHYTVTVTYDDASYTISTNVLDSDWLLVA</sequence>
<keyword evidence="3" id="KW-1185">Reference proteome</keyword>
<dbReference type="AlphaFoldDB" id="A0A1G8DI47"/>
<organism evidence="2 3">
    <name type="scientific">Vibrio xiamenensis</name>
    <dbReference type="NCBI Taxonomy" id="861298"/>
    <lineage>
        <taxon>Bacteria</taxon>
        <taxon>Pseudomonadati</taxon>
        <taxon>Pseudomonadota</taxon>
        <taxon>Gammaproteobacteria</taxon>
        <taxon>Vibrionales</taxon>
        <taxon>Vibrionaceae</taxon>
        <taxon>Vibrio</taxon>
    </lineage>
</organism>
<dbReference type="EMBL" id="FNDD01000020">
    <property type="protein sequence ID" value="SDH57358.1"/>
    <property type="molecule type" value="Genomic_DNA"/>
</dbReference>
<accession>A0A1G8DI47</accession>
<name>A0A1G8DI47_9VIBR</name>